<feature type="transmembrane region" description="Helical" evidence="1">
    <location>
        <begin position="35"/>
        <end position="52"/>
    </location>
</feature>
<reference evidence="2" key="1">
    <citation type="submission" date="2023-03" db="UniProtKB">
        <authorList>
            <consortium name="EnsemblPlants"/>
        </authorList>
    </citation>
    <scope>IDENTIFICATION</scope>
</reference>
<dbReference type="Gramene" id="MELO3C029711.2.1">
    <property type="protein sequence ID" value="MELO3C029711.2.1"/>
    <property type="gene ID" value="MELO3C029711.2"/>
</dbReference>
<organism evidence="2">
    <name type="scientific">Cucumis melo</name>
    <name type="common">Muskmelon</name>
    <dbReference type="NCBI Taxonomy" id="3656"/>
    <lineage>
        <taxon>Eukaryota</taxon>
        <taxon>Viridiplantae</taxon>
        <taxon>Streptophyta</taxon>
        <taxon>Embryophyta</taxon>
        <taxon>Tracheophyta</taxon>
        <taxon>Spermatophyta</taxon>
        <taxon>Magnoliopsida</taxon>
        <taxon>eudicotyledons</taxon>
        <taxon>Gunneridae</taxon>
        <taxon>Pentapetalae</taxon>
        <taxon>rosids</taxon>
        <taxon>fabids</taxon>
        <taxon>Cucurbitales</taxon>
        <taxon>Cucurbitaceae</taxon>
        <taxon>Benincaseae</taxon>
        <taxon>Cucumis</taxon>
    </lineage>
</organism>
<keyword evidence="1" id="KW-0472">Membrane</keyword>
<evidence type="ECO:0000256" key="1">
    <source>
        <dbReference type="SAM" id="Phobius"/>
    </source>
</evidence>
<dbReference type="AlphaFoldDB" id="A0A9I9EBI8"/>
<dbReference type="EnsemblPlants" id="MELO3C031511.2.1">
    <property type="protein sequence ID" value="MELO3C031511.2.1"/>
    <property type="gene ID" value="MELO3C031511.2"/>
</dbReference>
<keyword evidence="1" id="KW-0812">Transmembrane</keyword>
<proteinExistence type="predicted"/>
<dbReference type="Gramene" id="MELO3C031511.2.1">
    <property type="protein sequence ID" value="MELO3C031511.2.1"/>
    <property type="gene ID" value="MELO3C031511.2"/>
</dbReference>
<sequence length="76" mass="8706">MGLRPECLLGPPYYTVVPCPHWMLLSKKYYLKKNVLASISLNILMLFFSALIHHLEHQAHFVRIVSSLVINLLSVS</sequence>
<keyword evidence="1" id="KW-1133">Transmembrane helix</keyword>
<name>A0A9I9EBI8_CUCME</name>
<evidence type="ECO:0000313" key="2">
    <source>
        <dbReference type="EnsemblPlants" id="MELO3C031511.2.1"/>
    </source>
</evidence>
<dbReference type="EnsemblPlants" id="MELO3C029711.2.1">
    <property type="protein sequence ID" value="MELO3C029711.2.1"/>
    <property type="gene ID" value="MELO3C029711.2"/>
</dbReference>
<protein>
    <submittedName>
        <fullName evidence="2">Uncharacterized protein</fullName>
    </submittedName>
</protein>
<accession>A0A9I9EBI8</accession>